<dbReference type="EMBL" id="JBEPMA010000003">
    <property type="protein sequence ID" value="MET3617140.1"/>
    <property type="molecule type" value="Genomic_DNA"/>
</dbReference>
<evidence type="ECO:0000313" key="3">
    <source>
        <dbReference type="Proteomes" id="UP001549162"/>
    </source>
</evidence>
<accession>A0ABV2J8P2</accession>
<dbReference type="InterPro" id="IPR025480">
    <property type="entry name" value="DUF4330"/>
</dbReference>
<evidence type="ECO:0000256" key="1">
    <source>
        <dbReference type="SAM" id="Phobius"/>
    </source>
</evidence>
<keyword evidence="1" id="KW-0812">Transmembrane</keyword>
<keyword evidence="1" id="KW-0472">Membrane</keyword>
<keyword evidence="1" id="KW-1133">Transmembrane helix</keyword>
<dbReference type="RefSeq" id="WP_354367299.1">
    <property type="nucleotide sequence ID" value="NZ_JBEPMA010000003.1"/>
</dbReference>
<reference evidence="2 3" key="1">
    <citation type="submission" date="2024-06" db="EMBL/GenBank/DDBJ databases">
        <title>Genomic Encyclopedia of Type Strains, Phase IV (KMG-IV): sequencing the most valuable type-strain genomes for metagenomic binning, comparative biology and taxonomic classification.</title>
        <authorList>
            <person name="Goeker M."/>
        </authorList>
    </citation>
    <scope>NUCLEOTIDE SEQUENCE [LARGE SCALE GENOMIC DNA]</scope>
    <source>
        <strain evidence="2 3">DSM 21460</strain>
    </source>
</reference>
<organism evidence="2 3">
    <name type="scientific">Peptoniphilus olsenii</name>
    <dbReference type="NCBI Taxonomy" id="411570"/>
    <lineage>
        <taxon>Bacteria</taxon>
        <taxon>Bacillati</taxon>
        <taxon>Bacillota</taxon>
        <taxon>Tissierellia</taxon>
        <taxon>Tissierellales</taxon>
        <taxon>Peptoniphilaceae</taxon>
        <taxon>Peptoniphilus</taxon>
    </lineage>
</organism>
<dbReference type="Pfam" id="PF14221">
    <property type="entry name" value="DUF4330"/>
    <property type="match status" value="1"/>
</dbReference>
<protein>
    <recommendedName>
        <fullName evidence="4">DUF4330 domain-containing protein</fullName>
    </recommendedName>
</protein>
<proteinExistence type="predicted"/>
<comment type="caution">
    <text evidence="2">The sequence shown here is derived from an EMBL/GenBank/DDBJ whole genome shotgun (WGS) entry which is preliminary data.</text>
</comment>
<dbReference type="Proteomes" id="UP001549162">
    <property type="component" value="Unassembled WGS sequence"/>
</dbReference>
<gene>
    <name evidence="2" type="ORF">ABID14_000768</name>
</gene>
<sequence length="160" mass="17780">MKIIDKNGRLFGFINIIDLLVLIAVIGIIIVGIKRFGNKTTTAGAQTKPGIVVAEIAEVRDATVNAVKVGDPLYDYDKGTYIGEIAEVSSEPFTKEVEYQGKWVKAEVPEKYVVNLKLKVDVKETDDFYQIGTEQLRVGAQQRVKNKKFASFITVLDIEV</sequence>
<evidence type="ECO:0008006" key="4">
    <source>
        <dbReference type="Google" id="ProtNLM"/>
    </source>
</evidence>
<name>A0ABV2J8P2_9FIRM</name>
<feature type="transmembrane region" description="Helical" evidence="1">
    <location>
        <begin position="12"/>
        <end position="33"/>
    </location>
</feature>
<evidence type="ECO:0000313" key="2">
    <source>
        <dbReference type="EMBL" id="MET3617140.1"/>
    </source>
</evidence>
<keyword evidence="3" id="KW-1185">Reference proteome</keyword>